<gene>
    <name evidence="1" type="ORF">HY730_05025</name>
</gene>
<comment type="caution">
    <text evidence="1">The sequence shown here is derived from an EMBL/GenBank/DDBJ whole genome shotgun (WGS) entry which is preliminary data.</text>
</comment>
<dbReference type="Proteomes" id="UP000772181">
    <property type="component" value="Unassembled WGS sequence"/>
</dbReference>
<evidence type="ECO:0000313" key="2">
    <source>
        <dbReference type="Proteomes" id="UP000772181"/>
    </source>
</evidence>
<evidence type="ECO:0000313" key="1">
    <source>
        <dbReference type="EMBL" id="MBI4595725.1"/>
    </source>
</evidence>
<dbReference type="EMBL" id="JACQWF010000230">
    <property type="protein sequence ID" value="MBI4595725.1"/>
    <property type="molecule type" value="Genomic_DNA"/>
</dbReference>
<dbReference type="SUPFAM" id="SSF143100">
    <property type="entry name" value="TTHA1013/TTHA0281-like"/>
    <property type="match status" value="1"/>
</dbReference>
<protein>
    <submittedName>
        <fullName evidence="1">Type II toxin-antitoxin system HicB family antitoxin</fullName>
    </submittedName>
</protein>
<accession>A0A933LQ40</accession>
<reference evidence="1" key="1">
    <citation type="submission" date="2020-07" db="EMBL/GenBank/DDBJ databases">
        <title>Huge and variable diversity of episymbiotic CPR bacteria and DPANN archaea in groundwater ecosystems.</title>
        <authorList>
            <person name="He C.Y."/>
            <person name="Keren R."/>
            <person name="Whittaker M."/>
            <person name="Farag I.F."/>
            <person name="Doudna J."/>
            <person name="Cate J.H.D."/>
            <person name="Banfield J.F."/>
        </authorList>
    </citation>
    <scope>NUCLEOTIDE SEQUENCE</scope>
    <source>
        <strain evidence="1">NC_groundwater_1482_Ag_S-0.65um_47_24</strain>
    </source>
</reference>
<organism evidence="1 2">
    <name type="scientific">Tectimicrobiota bacterium</name>
    <dbReference type="NCBI Taxonomy" id="2528274"/>
    <lineage>
        <taxon>Bacteria</taxon>
        <taxon>Pseudomonadati</taxon>
        <taxon>Nitrospinota/Tectimicrobiota group</taxon>
        <taxon>Candidatus Tectimicrobiota</taxon>
    </lineage>
</organism>
<name>A0A933LQ40_UNCTE</name>
<dbReference type="AlphaFoldDB" id="A0A933LQ40"/>
<dbReference type="InterPro" id="IPR035069">
    <property type="entry name" value="TTHA1013/TTHA0281-like"/>
</dbReference>
<dbReference type="Gene3D" id="3.30.160.250">
    <property type="match status" value="1"/>
</dbReference>
<sequence>MESRLKMMYWKGEKFWVGKLVDHPEVMTQGKTLKELEENIIDAYKLLILDEVPEDHETKEIVLAV</sequence>
<proteinExistence type="predicted"/>